<feature type="transmembrane region" description="Helical" evidence="7">
    <location>
        <begin position="45"/>
        <end position="70"/>
    </location>
</feature>
<dbReference type="Gene3D" id="1.20.1740.10">
    <property type="entry name" value="Amino acid/polyamine transporter I"/>
    <property type="match status" value="1"/>
</dbReference>
<feature type="compositionally biased region" description="Basic and acidic residues" evidence="6">
    <location>
        <begin position="1"/>
        <end position="10"/>
    </location>
</feature>
<comment type="subcellular location">
    <subcellularLocation>
        <location evidence="1">Membrane</location>
        <topology evidence="1">Multi-pass membrane protein</topology>
    </subcellularLocation>
</comment>
<dbReference type="Pfam" id="PF13520">
    <property type="entry name" value="AA_permease_2"/>
    <property type="match status" value="1"/>
</dbReference>
<dbReference type="GO" id="GO:0022857">
    <property type="term" value="F:transmembrane transporter activity"/>
    <property type="evidence" value="ECO:0007669"/>
    <property type="project" value="InterPro"/>
</dbReference>
<dbReference type="GO" id="GO:0016020">
    <property type="term" value="C:membrane"/>
    <property type="evidence" value="ECO:0007669"/>
    <property type="project" value="UniProtKB-SubCell"/>
</dbReference>
<organism evidence="8 9">
    <name type="scientific">Heterodermia speciosa</name>
    <dbReference type="NCBI Taxonomy" id="116794"/>
    <lineage>
        <taxon>Eukaryota</taxon>
        <taxon>Fungi</taxon>
        <taxon>Dikarya</taxon>
        <taxon>Ascomycota</taxon>
        <taxon>Pezizomycotina</taxon>
        <taxon>Lecanoromycetes</taxon>
        <taxon>OSLEUM clade</taxon>
        <taxon>Lecanoromycetidae</taxon>
        <taxon>Caliciales</taxon>
        <taxon>Physciaceae</taxon>
        <taxon>Heterodermia</taxon>
    </lineage>
</organism>
<name>A0A8H3IBC5_9LECA</name>
<accession>A0A8H3IBC5</accession>
<dbReference type="PIRSF" id="PIRSF006060">
    <property type="entry name" value="AA_transporter"/>
    <property type="match status" value="1"/>
</dbReference>
<evidence type="ECO:0000256" key="5">
    <source>
        <dbReference type="ARBA" id="ARBA00023136"/>
    </source>
</evidence>
<evidence type="ECO:0000256" key="2">
    <source>
        <dbReference type="ARBA" id="ARBA00022448"/>
    </source>
</evidence>
<sequence>MAYEAEKDPSHVLSNDKTFVGSDSDEGDTLAALGYKQELKRNRSLFTLLFQTLAIAAIPFGEGAPLISAIYGGGQLSIFLGWIIILVLDECVAVSLSELASRYPTSAGPYYWSFQLAKEQHRTVLSFITGWIWLIGNWTITLSVNFGLASLISATAAMYHPDFAASSWQLLLIFYAILLISFVICTFGNRFLPMVDTICAAWTALSILIILISLSVSAKAGRHSASYTLGHYDTSLSGWGGFTFFIGLLPAAYTFSAIGMISSMAEEVADPTIKVPRAISLCVPVGGFAGLFFILPICATLPPLADVSAAPGFQALPYIFHTVMGTPGGGLGLMFLVLVITLFCSISITVAASRTTWAFARDDAIPLARLWSKVSPQLGVPVFALVLVTVVQMLLGLINLGSTSAFTAFVSVGVMALQISYGIPIALSLWYKRTQVSQARWKLPSAIGTTANVVAICWISFETVLFSMPTALPVTQVSMNYASVVLCGFLFIAAAWYIIYARRGNSSWILSKAPITNCL</sequence>
<dbReference type="PANTHER" id="PTHR45649">
    <property type="entry name" value="AMINO-ACID PERMEASE BAT1"/>
    <property type="match status" value="1"/>
</dbReference>
<feature type="transmembrane region" description="Helical" evidence="7">
    <location>
        <begin position="238"/>
        <end position="261"/>
    </location>
</feature>
<feature type="transmembrane region" description="Helical" evidence="7">
    <location>
        <begin position="76"/>
        <end position="96"/>
    </location>
</feature>
<evidence type="ECO:0008006" key="10">
    <source>
        <dbReference type="Google" id="ProtNLM"/>
    </source>
</evidence>
<evidence type="ECO:0000256" key="7">
    <source>
        <dbReference type="SAM" id="Phobius"/>
    </source>
</evidence>
<feature type="transmembrane region" description="Helical" evidence="7">
    <location>
        <begin position="378"/>
        <end position="400"/>
    </location>
</feature>
<feature type="transmembrane region" description="Helical" evidence="7">
    <location>
        <begin position="168"/>
        <end position="187"/>
    </location>
</feature>
<evidence type="ECO:0000313" key="8">
    <source>
        <dbReference type="EMBL" id="CAF9912083.1"/>
    </source>
</evidence>
<dbReference type="OrthoDB" id="3900342at2759"/>
<evidence type="ECO:0000313" key="9">
    <source>
        <dbReference type="Proteomes" id="UP000664521"/>
    </source>
</evidence>
<dbReference type="AlphaFoldDB" id="A0A8H3IBC5"/>
<keyword evidence="3 7" id="KW-0812">Transmembrane</keyword>
<dbReference type="PANTHER" id="PTHR45649:SF28">
    <property type="entry name" value="TRANSPORTER, PUTATIVE (EUROFUNG)-RELATED"/>
    <property type="match status" value="1"/>
</dbReference>
<protein>
    <recommendedName>
        <fullName evidence="10">Amino acid transporter</fullName>
    </recommendedName>
</protein>
<dbReference type="InterPro" id="IPR002293">
    <property type="entry name" value="AA/rel_permease1"/>
</dbReference>
<feature type="transmembrane region" description="Helical" evidence="7">
    <location>
        <begin position="443"/>
        <end position="461"/>
    </location>
</feature>
<evidence type="ECO:0000256" key="3">
    <source>
        <dbReference type="ARBA" id="ARBA00022692"/>
    </source>
</evidence>
<feature type="transmembrane region" description="Helical" evidence="7">
    <location>
        <begin position="281"/>
        <end position="302"/>
    </location>
</feature>
<gene>
    <name evidence="8" type="ORF">HETSPECPRED_000825</name>
</gene>
<comment type="caution">
    <text evidence="8">The sequence shown here is derived from an EMBL/GenBank/DDBJ whole genome shotgun (WGS) entry which is preliminary data.</text>
</comment>
<evidence type="ECO:0000256" key="1">
    <source>
        <dbReference type="ARBA" id="ARBA00004141"/>
    </source>
</evidence>
<keyword evidence="4 7" id="KW-1133">Transmembrane helix</keyword>
<dbReference type="Proteomes" id="UP000664521">
    <property type="component" value="Unassembled WGS sequence"/>
</dbReference>
<keyword evidence="5 7" id="KW-0472">Membrane</keyword>
<evidence type="ECO:0000256" key="6">
    <source>
        <dbReference type="SAM" id="MobiDB-lite"/>
    </source>
</evidence>
<keyword evidence="2" id="KW-0813">Transport</keyword>
<feature type="transmembrane region" description="Helical" evidence="7">
    <location>
        <begin position="406"/>
        <end position="431"/>
    </location>
</feature>
<dbReference type="EMBL" id="CAJPDS010000011">
    <property type="protein sequence ID" value="CAF9912083.1"/>
    <property type="molecule type" value="Genomic_DNA"/>
</dbReference>
<reference evidence="8" key="1">
    <citation type="submission" date="2021-03" db="EMBL/GenBank/DDBJ databases">
        <authorList>
            <person name="Tagirdzhanova G."/>
        </authorList>
    </citation>
    <scope>NUCLEOTIDE SEQUENCE</scope>
</reference>
<feature type="transmembrane region" description="Helical" evidence="7">
    <location>
        <begin position="333"/>
        <end position="357"/>
    </location>
</feature>
<keyword evidence="9" id="KW-1185">Reference proteome</keyword>
<feature type="transmembrane region" description="Helical" evidence="7">
    <location>
        <begin position="481"/>
        <end position="500"/>
    </location>
</feature>
<proteinExistence type="predicted"/>
<feature type="transmembrane region" description="Helical" evidence="7">
    <location>
        <begin position="124"/>
        <end position="148"/>
    </location>
</feature>
<evidence type="ECO:0000256" key="4">
    <source>
        <dbReference type="ARBA" id="ARBA00022989"/>
    </source>
</evidence>
<feature type="region of interest" description="Disordered" evidence="6">
    <location>
        <begin position="1"/>
        <end position="20"/>
    </location>
</feature>
<feature type="transmembrane region" description="Helical" evidence="7">
    <location>
        <begin position="199"/>
        <end position="218"/>
    </location>
</feature>